<feature type="domain" description="CN hydrolase" evidence="3">
    <location>
        <begin position="1"/>
        <end position="240"/>
    </location>
</feature>
<reference evidence="4 5" key="1">
    <citation type="submission" date="2017-03" db="EMBL/GenBank/DDBJ databases">
        <authorList>
            <person name="Afonso C.L."/>
            <person name="Miller P.J."/>
            <person name="Scott M.A."/>
            <person name="Spackman E."/>
            <person name="Goraichik I."/>
            <person name="Dimitrov K.M."/>
            <person name="Suarez D.L."/>
            <person name="Swayne D.E."/>
        </authorList>
    </citation>
    <scope>NUCLEOTIDE SEQUENCE [LARGE SCALE GENOMIC DNA]</scope>
    <source>
        <strain evidence="4 5">CECT 7745</strain>
    </source>
</reference>
<proteinExistence type="inferred from homology"/>
<evidence type="ECO:0000256" key="1">
    <source>
        <dbReference type="ARBA" id="ARBA00010613"/>
    </source>
</evidence>
<dbReference type="PANTHER" id="PTHR43674">
    <property type="entry name" value="NITRILASE C965.09-RELATED"/>
    <property type="match status" value="1"/>
</dbReference>
<sequence>MKLAVFQMSATADPDTNPDRIEDAMRRARAAGADVVVVPELALSGYGRGDALRNLAQPSDGAWVQRMKQAAIRIGIDLVAGFPERNGEEVFISAMAVKANPVASVHIYRKTFLYGDYEKEIFQPHTPSVATIEMRGVSTGFLICYDVEFPENTRRLAQAGADLVIVPTALPTGTDGRHIASRVIPVRAFENQIFLAYANHAGSDGRFHYQGLSSIAAPDGSVLVKAGEDEEALIFAEIDVSQFEESRHANPYLADLNKRGIKAS</sequence>
<dbReference type="AlphaFoldDB" id="A0A1X7BYH6"/>
<dbReference type="InterPro" id="IPR001110">
    <property type="entry name" value="UPF0012_CS"/>
</dbReference>
<dbReference type="PROSITE" id="PS50263">
    <property type="entry name" value="CN_HYDROLASE"/>
    <property type="match status" value="1"/>
</dbReference>
<accession>A0A1X7BYH6</accession>
<dbReference type="RefSeq" id="WP_085802547.1">
    <property type="nucleotide sequence ID" value="NZ_FWXB01000034.1"/>
</dbReference>
<dbReference type="Proteomes" id="UP000193224">
    <property type="component" value="Unassembled WGS sequence"/>
</dbReference>
<dbReference type="EMBL" id="FWXB01000034">
    <property type="protein sequence ID" value="SMC14658.1"/>
    <property type="molecule type" value="Genomic_DNA"/>
</dbReference>
<dbReference type="InterPro" id="IPR003010">
    <property type="entry name" value="C-N_Hydrolase"/>
</dbReference>
<dbReference type="InterPro" id="IPR036526">
    <property type="entry name" value="C-N_Hydrolase_sf"/>
</dbReference>
<dbReference type="PANTHER" id="PTHR43674:SF2">
    <property type="entry name" value="BETA-UREIDOPROPIONASE"/>
    <property type="match status" value="1"/>
</dbReference>
<evidence type="ECO:0000313" key="5">
    <source>
        <dbReference type="Proteomes" id="UP000193224"/>
    </source>
</evidence>
<organism evidence="4 5">
    <name type="scientific">Roseovarius aestuarii</name>
    <dbReference type="NCBI Taxonomy" id="475083"/>
    <lineage>
        <taxon>Bacteria</taxon>
        <taxon>Pseudomonadati</taxon>
        <taxon>Pseudomonadota</taxon>
        <taxon>Alphaproteobacteria</taxon>
        <taxon>Rhodobacterales</taxon>
        <taxon>Roseobacteraceae</taxon>
        <taxon>Roseovarius</taxon>
    </lineage>
</organism>
<dbReference type="SUPFAM" id="SSF56317">
    <property type="entry name" value="Carbon-nitrogen hydrolase"/>
    <property type="match status" value="1"/>
</dbReference>
<comment type="similarity">
    <text evidence="1">Belongs to the carbon-nitrogen hydrolase superfamily. NIT1/NIT2 family.</text>
</comment>
<dbReference type="GO" id="GO:0033388">
    <property type="term" value="P:putrescine biosynthetic process from arginine"/>
    <property type="evidence" value="ECO:0007669"/>
    <property type="project" value="TreeGrafter"/>
</dbReference>
<keyword evidence="5" id="KW-1185">Reference proteome</keyword>
<protein>
    <submittedName>
        <fullName evidence="4">(R)-stereoselective amidase</fullName>
        <ecNumber evidence="4">3.5.1.100</ecNumber>
    </submittedName>
</protein>
<evidence type="ECO:0000256" key="2">
    <source>
        <dbReference type="ARBA" id="ARBA00022801"/>
    </source>
</evidence>
<gene>
    <name evidence="4" type="primary">ramA_5</name>
    <name evidence="4" type="ORF">ROA7745_04527</name>
</gene>
<dbReference type="Pfam" id="PF00795">
    <property type="entry name" value="CN_hydrolase"/>
    <property type="match status" value="1"/>
</dbReference>
<dbReference type="InterPro" id="IPR050345">
    <property type="entry name" value="Aliph_Amidase/BUP"/>
</dbReference>
<dbReference type="GO" id="GO:0050126">
    <property type="term" value="F:N-carbamoylputrescine amidase activity"/>
    <property type="evidence" value="ECO:0007669"/>
    <property type="project" value="TreeGrafter"/>
</dbReference>
<dbReference type="EC" id="3.5.1.100" evidence="4"/>
<dbReference type="InterPro" id="IPR044083">
    <property type="entry name" value="RamA-like"/>
</dbReference>
<dbReference type="CDD" id="cd07576">
    <property type="entry name" value="R-amidase_like"/>
    <property type="match status" value="1"/>
</dbReference>
<evidence type="ECO:0000259" key="3">
    <source>
        <dbReference type="PROSITE" id="PS50263"/>
    </source>
</evidence>
<dbReference type="PROSITE" id="PS01227">
    <property type="entry name" value="UPF0012"/>
    <property type="match status" value="1"/>
</dbReference>
<name>A0A1X7BYH6_9RHOB</name>
<dbReference type="Gene3D" id="3.60.110.10">
    <property type="entry name" value="Carbon-nitrogen hydrolase"/>
    <property type="match status" value="1"/>
</dbReference>
<evidence type="ECO:0000313" key="4">
    <source>
        <dbReference type="EMBL" id="SMC14658.1"/>
    </source>
</evidence>
<dbReference type="OrthoDB" id="9811121at2"/>
<keyword evidence="2 4" id="KW-0378">Hydrolase</keyword>